<dbReference type="PROSITE" id="PS50977">
    <property type="entry name" value="HTH_TETR_2"/>
    <property type="match status" value="1"/>
</dbReference>
<evidence type="ECO:0000313" key="7">
    <source>
        <dbReference type="EMBL" id="GAA1765784.1"/>
    </source>
</evidence>
<reference evidence="7 8" key="1">
    <citation type="journal article" date="2019" name="Int. J. Syst. Evol. Microbiol.">
        <title>The Global Catalogue of Microorganisms (GCM) 10K type strain sequencing project: providing services to taxonomists for standard genome sequencing and annotation.</title>
        <authorList>
            <consortium name="The Broad Institute Genomics Platform"/>
            <consortium name="The Broad Institute Genome Sequencing Center for Infectious Disease"/>
            <person name="Wu L."/>
            <person name="Ma J."/>
        </authorList>
    </citation>
    <scope>NUCLEOTIDE SEQUENCE [LARGE SCALE GENOMIC DNA]</scope>
    <source>
        <strain evidence="7 8">JCM 14319</strain>
    </source>
</reference>
<accession>A0ABN2KTK7</accession>
<dbReference type="InterPro" id="IPR001647">
    <property type="entry name" value="HTH_TetR"/>
</dbReference>
<dbReference type="Gene3D" id="1.10.357.10">
    <property type="entry name" value="Tetracycline Repressor, domain 2"/>
    <property type="match status" value="1"/>
</dbReference>
<dbReference type="PANTHER" id="PTHR30055:SF226">
    <property type="entry name" value="HTH-TYPE TRANSCRIPTIONAL REGULATOR PKSA"/>
    <property type="match status" value="1"/>
</dbReference>
<keyword evidence="4" id="KW-0804">Transcription</keyword>
<sequence>MPKVTAEYRAAKRDEIIDAATRCFAAKGYQRTSMADIIDEAGLSAGAIYGHFAGKKELFAAAAGKVLEARQSELAARSADREPLSPGEVIAVLIEGIRRVPFSGVIVQLWAEAAVDPEIRELVAGVLSRIRETVRTHLAEWAAAAPGRVDGDPDAWAHRVAPVVIGLAPGFMIQRVVAPGFDEEAYLAALPEMLPH</sequence>
<keyword evidence="3 5" id="KW-0238">DNA-binding</keyword>
<feature type="DNA-binding region" description="H-T-H motif" evidence="5">
    <location>
        <begin position="33"/>
        <end position="52"/>
    </location>
</feature>
<gene>
    <name evidence="7" type="ORF">GCM10009747_27430</name>
</gene>
<dbReference type="InterPro" id="IPR050109">
    <property type="entry name" value="HTH-type_TetR-like_transc_reg"/>
</dbReference>
<keyword evidence="1" id="KW-0678">Repressor</keyword>
<dbReference type="Proteomes" id="UP001500506">
    <property type="component" value="Unassembled WGS sequence"/>
</dbReference>
<keyword evidence="2" id="KW-0805">Transcription regulation</keyword>
<evidence type="ECO:0000313" key="8">
    <source>
        <dbReference type="Proteomes" id="UP001500506"/>
    </source>
</evidence>
<feature type="domain" description="HTH tetR-type" evidence="6">
    <location>
        <begin position="10"/>
        <end position="70"/>
    </location>
</feature>
<evidence type="ECO:0000256" key="2">
    <source>
        <dbReference type="ARBA" id="ARBA00023015"/>
    </source>
</evidence>
<dbReference type="SUPFAM" id="SSF46689">
    <property type="entry name" value="Homeodomain-like"/>
    <property type="match status" value="1"/>
</dbReference>
<dbReference type="EMBL" id="BAAANH010000006">
    <property type="protein sequence ID" value="GAA1765784.1"/>
    <property type="molecule type" value="Genomic_DNA"/>
</dbReference>
<organism evidence="7 8">
    <name type="scientific">Agromyces humatus</name>
    <dbReference type="NCBI Taxonomy" id="279573"/>
    <lineage>
        <taxon>Bacteria</taxon>
        <taxon>Bacillati</taxon>
        <taxon>Actinomycetota</taxon>
        <taxon>Actinomycetes</taxon>
        <taxon>Micrococcales</taxon>
        <taxon>Microbacteriaceae</taxon>
        <taxon>Agromyces</taxon>
    </lineage>
</organism>
<evidence type="ECO:0000259" key="6">
    <source>
        <dbReference type="PROSITE" id="PS50977"/>
    </source>
</evidence>
<evidence type="ECO:0000256" key="3">
    <source>
        <dbReference type="ARBA" id="ARBA00023125"/>
    </source>
</evidence>
<dbReference type="Pfam" id="PF00440">
    <property type="entry name" value="TetR_N"/>
    <property type="match status" value="1"/>
</dbReference>
<keyword evidence="8" id="KW-1185">Reference proteome</keyword>
<dbReference type="PANTHER" id="PTHR30055">
    <property type="entry name" value="HTH-TYPE TRANSCRIPTIONAL REGULATOR RUTR"/>
    <property type="match status" value="1"/>
</dbReference>
<proteinExistence type="predicted"/>
<dbReference type="SUPFAM" id="SSF48498">
    <property type="entry name" value="Tetracyclin repressor-like, C-terminal domain"/>
    <property type="match status" value="1"/>
</dbReference>
<evidence type="ECO:0000256" key="4">
    <source>
        <dbReference type="ARBA" id="ARBA00023163"/>
    </source>
</evidence>
<dbReference type="InterPro" id="IPR009057">
    <property type="entry name" value="Homeodomain-like_sf"/>
</dbReference>
<dbReference type="Pfam" id="PF13977">
    <property type="entry name" value="TetR_C_6"/>
    <property type="match status" value="1"/>
</dbReference>
<protein>
    <recommendedName>
        <fullName evidence="6">HTH tetR-type domain-containing protein</fullName>
    </recommendedName>
</protein>
<dbReference type="InterPro" id="IPR023772">
    <property type="entry name" value="DNA-bd_HTH_TetR-type_CS"/>
</dbReference>
<evidence type="ECO:0000256" key="5">
    <source>
        <dbReference type="PROSITE-ProRule" id="PRU00335"/>
    </source>
</evidence>
<dbReference type="PRINTS" id="PR00455">
    <property type="entry name" value="HTHTETR"/>
</dbReference>
<name>A0ABN2KTK7_9MICO</name>
<dbReference type="RefSeq" id="WP_232497944.1">
    <property type="nucleotide sequence ID" value="NZ_BAAANH010000006.1"/>
</dbReference>
<dbReference type="InterPro" id="IPR039538">
    <property type="entry name" value="BetI_C"/>
</dbReference>
<dbReference type="PROSITE" id="PS01081">
    <property type="entry name" value="HTH_TETR_1"/>
    <property type="match status" value="1"/>
</dbReference>
<evidence type="ECO:0000256" key="1">
    <source>
        <dbReference type="ARBA" id="ARBA00022491"/>
    </source>
</evidence>
<dbReference type="InterPro" id="IPR036271">
    <property type="entry name" value="Tet_transcr_reg_TetR-rel_C_sf"/>
</dbReference>
<comment type="caution">
    <text evidence="7">The sequence shown here is derived from an EMBL/GenBank/DDBJ whole genome shotgun (WGS) entry which is preliminary data.</text>
</comment>